<evidence type="ECO:0000313" key="3">
    <source>
        <dbReference type="RefSeq" id="XP_028260756.1"/>
    </source>
</evidence>
<evidence type="ECO:0000313" key="2">
    <source>
        <dbReference type="Proteomes" id="UP000515145"/>
    </source>
</evidence>
<organism evidence="2 3">
    <name type="scientific">Parambassis ranga</name>
    <name type="common">Indian glassy fish</name>
    <dbReference type="NCBI Taxonomy" id="210632"/>
    <lineage>
        <taxon>Eukaryota</taxon>
        <taxon>Metazoa</taxon>
        <taxon>Chordata</taxon>
        <taxon>Craniata</taxon>
        <taxon>Vertebrata</taxon>
        <taxon>Euteleostomi</taxon>
        <taxon>Actinopterygii</taxon>
        <taxon>Neopterygii</taxon>
        <taxon>Teleostei</taxon>
        <taxon>Neoteleostei</taxon>
        <taxon>Acanthomorphata</taxon>
        <taxon>Ovalentaria</taxon>
        <taxon>Ambassidae</taxon>
        <taxon>Parambassis</taxon>
    </lineage>
</organism>
<accession>A0A6P7I7W8</accession>
<reference evidence="3" key="1">
    <citation type="submission" date="2025-08" db="UniProtKB">
        <authorList>
            <consortium name="RefSeq"/>
        </authorList>
    </citation>
    <scope>IDENTIFICATION</scope>
</reference>
<dbReference type="OrthoDB" id="8945032at2759"/>
<dbReference type="FunCoup" id="A0A6P7I7W8">
    <property type="interactions" value="640"/>
</dbReference>
<dbReference type="InParanoid" id="A0A6P7I7W8"/>
<evidence type="ECO:0000256" key="1">
    <source>
        <dbReference type="SAM" id="MobiDB-lite"/>
    </source>
</evidence>
<dbReference type="AlphaFoldDB" id="A0A6P7I7W8"/>
<dbReference type="CTD" id="55363"/>
<feature type="compositionally biased region" description="Polar residues" evidence="1">
    <location>
        <begin position="295"/>
        <end position="316"/>
    </location>
</feature>
<keyword evidence="2" id="KW-1185">Reference proteome</keyword>
<sequence>MEETAQQQEKQESEYKDPDEEQGGIRRRLRDRELLRKRKAEAEEKETNQWVYGLESQRKRSRADDTRGMKKRGRPRKTEPMLQTAAVQEEAAASQKAPALLVVPETAEVIPGQIPGSLTTFLPVQLQPASAPVAPVPAVLMPVQSPVFAPSLTSPAPIEPTLDTAQAPVQDMAPAPVQDMAPAFVQDMAPAFVQDVAPAPVQDMAPSFVQDMAPAPVEFMAPTLESNSVPDMFQDTVPDAAPDPPAPCPTQVGTIYTEPQSREGFDQVLIEDLGPDEEEDISPSQDKRAEEDVSETLSINVPEQNRMYSFPALSSPQPLPQEYLPGN</sequence>
<dbReference type="GeneID" id="114435324"/>
<protein>
    <submittedName>
        <fullName evidence="3">Skin secretory protein xP2 isoform X1</fullName>
    </submittedName>
</protein>
<gene>
    <name evidence="3" type="primary">hemgn</name>
</gene>
<dbReference type="Proteomes" id="UP000515145">
    <property type="component" value="Chromosome 1"/>
</dbReference>
<feature type="region of interest" description="Disordered" evidence="1">
    <location>
        <begin position="252"/>
        <end position="327"/>
    </location>
</feature>
<proteinExistence type="predicted"/>
<feature type="region of interest" description="Disordered" evidence="1">
    <location>
        <begin position="1"/>
        <end position="82"/>
    </location>
</feature>
<feature type="compositionally biased region" description="Basic and acidic residues" evidence="1">
    <location>
        <begin position="56"/>
        <end position="68"/>
    </location>
</feature>
<dbReference type="RefSeq" id="XP_028260756.1">
    <property type="nucleotide sequence ID" value="XM_028404955.1"/>
</dbReference>
<name>A0A6P7I7W8_9TELE</name>
<feature type="compositionally biased region" description="Basic and acidic residues" evidence="1">
    <location>
        <begin position="30"/>
        <end position="47"/>
    </location>
</feature>